<sequence length="54" mass="5997">MHDEIQFKTEVDCGFNLPIAYQASRRRYDHMIAIASLIASVFVVSTVGAQIILG</sequence>
<keyword evidence="3" id="KW-1185">Reference proteome</keyword>
<evidence type="ECO:0000256" key="1">
    <source>
        <dbReference type="SAM" id="Phobius"/>
    </source>
</evidence>
<keyword evidence="1" id="KW-0472">Membrane</keyword>
<protein>
    <submittedName>
        <fullName evidence="2">Uncharacterized protein</fullName>
    </submittedName>
</protein>
<keyword evidence="1" id="KW-0812">Transmembrane</keyword>
<dbReference type="EMBL" id="JAPHAV010000001">
    <property type="protein sequence ID" value="MCX2696368.1"/>
    <property type="molecule type" value="Genomic_DNA"/>
</dbReference>
<proteinExistence type="predicted"/>
<accession>A0ABT3QL75</accession>
<gene>
    <name evidence="2" type="ORF">OPR82_06200</name>
</gene>
<comment type="caution">
    <text evidence="2">The sequence shown here is derived from an EMBL/GenBank/DDBJ whole genome shotgun (WGS) entry which is preliminary data.</text>
</comment>
<feature type="transmembrane region" description="Helical" evidence="1">
    <location>
        <begin position="31"/>
        <end position="53"/>
    </location>
</feature>
<evidence type="ECO:0000313" key="3">
    <source>
        <dbReference type="Proteomes" id="UP001301216"/>
    </source>
</evidence>
<evidence type="ECO:0000313" key="2">
    <source>
        <dbReference type="EMBL" id="MCX2696368.1"/>
    </source>
</evidence>
<keyword evidence="1" id="KW-1133">Transmembrane helix</keyword>
<reference evidence="2 3" key="1">
    <citation type="submission" date="2022-11" db="EMBL/GenBank/DDBJ databases">
        <title>Brucella sp. YY2X, whole genome shotgun sequencing project.</title>
        <authorList>
            <person name="Yang Y."/>
        </authorList>
    </citation>
    <scope>NUCLEOTIDE SEQUENCE [LARGE SCALE GENOMIC DNA]</scope>
    <source>
        <strain evidence="2 3">YY2X</strain>
    </source>
</reference>
<organism evidence="2 3">
    <name type="scientific">Ochrobactrum chromiisoli</name>
    <dbReference type="NCBI Taxonomy" id="2993941"/>
    <lineage>
        <taxon>Bacteria</taxon>
        <taxon>Pseudomonadati</taxon>
        <taxon>Pseudomonadota</taxon>
        <taxon>Alphaproteobacteria</taxon>
        <taxon>Hyphomicrobiales</taxon>
        <taxon>Brucellaceae</taxon>
        <taxon>Brucella/Ochrobactrum group</taxon>
        <taxon>Ochrobactrum</taxon>
    </lineage>
</organism>
<dbReference type="RefSeq" id="WP_265983674.1">
    <property type="nucleotide sequence ID" value="NZ_JAPHAV010000001.1"/>
</dbReference>
<name>A0ABT3QL75_9HYPH</name>
<dbReference type="Proteomes" id="UP001301216">
    <property type="component" value="Unassembled WGS sequence"/>
</dbReference>